<accession>A0A239F5W7</accession>
<dbReference type="Pfam" id="PF02617">
    <property type="entry name" value="ClpS"/>
    <property type="match status" value="1"/>
</dbReference>
<evidence type="ECO:0000256" key="1">
    <source>
        <dbReference type="HAMAP-Rule" id="MF_00302"/>
    </source>
</evidence>
<dbReference type="GO" id="GO:0030163">
    <property type="term" value="P:protein catabolic process"/>
    <property type="evidence" value="ECO:0007669"/>
    <property type="project" value="InterPro"/>
</dbReference>
<sequence>MGAYRFGYHVQPLPFADSVPYSLIMQNKNDVMAAGAHNPIRAMAGKDEENGTGLGVATRTRTRTKKPQPYKVLMLNDDYTPMEFVVLCLQRFFRMSLEDATRVMLHVHQKGVGVCGIFSYEVAETKVSQVIDFARQNQHPLQCTLEKA</sequence>
<protein>
    <recommendedName>
        <fullName evidence="1">ATP-dependent Clp protease adapter protein ClpS</fullName>
    </recommendedName>
</protein>
<dbReference type="InterPro" id="IPR003769">
    <property type="entry name" value="ClpS_core"/>
</dbReference>
<evidence type="ECO:0000259" key="2">
    <source>
        <dbReference type="Pfam" id="PF02617"/>
    </source>
</evidence>
<keyword evidence="3" id="KW-0645">Protease</keyword>
<reference evidence="4" key="1">
    <citation type="submission" date="2017-06" db="EMBL/GenBank/DDBJ databases">
        <authorList>
            <person name="Varghese N."/>
            <person name="Submissions S."/>
        </authorList>
    </citation>
    <scope>NUCLEOTIDE SEQUENCE [LARGE SCALE GENOMIC DNA]</scope>
    <source>
        <strain evidence="4">LNB2</strain>
    </source>
</reference>
<gene>
    <name evidence="1" type="primary">clpS</name>
    <name evidence="3" type="ORF">SAMN06295912_10877</name>
</gene>
<evidence type="ECO:0000313" key="3">
    <source>
        <dbReference type="EMBL" id="SNS52205.1"/>
    </source>
</evidence>
<keyword evidence="4" id="KW-1185">Reference proteome</keyword>
<dbReference type="Proteomes" id="UP000198281">
    <property type="component" value="Unassembled WGS sequence"/>
</dbReference>
<dbReference type="PANTHER" id="PTHR33473:SF19">
    <property type="entry name" value="ATP-DEPENDENT CLP PROTEASE ADAPTER PROTEIN CLPS"/>
    <property type="match status" value="1"/>
</dbReference>
<dbReference type="InterPro" id="IPR022935">
    <property type="entry name" value="ClpS"/>
</dbReference>
<dbReference type="EMBL" id="FZOS01000008">
    <property type="protein sequence ID" value="SNS52205.1"/>
    <property type="molecule type" value="Genomic_DNA"/>
</dbReference>
<dbReference type="GO" id="GO:0008233">
    <property type="term" value="F:peptidase activity"/>
    <property type="evidence" value="ECO:0007669"/>
    <property type="project" value="UniProtKB-KW"/>
</dbReference>
<keyword evidence="3" id="KW-0378">Hydrolase</keyword>
<dbReference type="HAMAP" id="MF_00302">
    <property type="entry name" value="ClpS"/>
    <property type="match status" value="1"/>
</dbReference>
<name>A0A239F5W7_9SPHN</name>
<comment type="function">
    <text evidence="1">Involved in the modulation of the specificity of the ClpAP-mediated ATP-dependent protein degradation.</text>
</comment>
<dbReference type="InterPro" id="IPR014719">
    <property type="entry name" value="Ribosomal_bL12_C/ClpS-like"/>
</dbReference>
<dbReference type="Gene3D" id="3.30.1390.10">
    <property type="match status" value="1"/>
</dbReference>
<dbReference type="SUPFAM" id="SSF54736">
    <property type="entry name" value="ClpS-like"/>
    <property type="match status" value="1"/>
</dbReference>
<organism evidence="3 4">
    <name type="scientific">Edaphosphingomonas laterariae</name>
    <dbReference type="NCBI Taxonomy" id="861865"/>
    <lineage>
        <taxon>Bacteria</taxon>
        <taxon>Pseudomonadati</taxon>
        <taxon>Pseudomonadota</taxon>
        <taxon>Alphaproteobacteria</taxon>
        <taxon>Sphingomonadales</taxon>
        <taxon>Rhizorhabdaceae</taxon>
        <taxon>Edaphosphingomonas</taxon>
    </lineage>
</organism>
<dbReference type="FunFam" id="3.30.1390.10:FF:000002">
    <property type="entry name" value="ATP-dependent Clp protease adapter protein ClpS"/>
    <property type="match status" value="1"/>
</dbReference>
<feature type="domain" description="Adaptor protein ClpS core" evidence="2">
    <location>
        <begin position="65"/>
        <end position="144"/>
    </location>
</feature>
<dbReference type="NCBIfam" id="NF000672">
    <property type="entry name" value="PRK00033.1-5"/>
    <property type="match status" value="1"/>
</dbReference>
<dbReference type="PANTHER" id="PTHR33473">
    <property type="entry name" value="ATP-DEPENDENT CLP PROTEASE ADAPTER PROTEIN CLPS1, CHLOROPLASTIC"/>
    <property type="match status" value="1"/>
</dbReference>
<evidence type="ECO:0000313" key="4">
    <source>
        <dbReference type="Proteomes" id="UP000198281"/>
    </source>
</evidence>
<dbReference type="NCBIfam" id="NF000669">
    <property type="entry name" value="PRK00033.1-2"/>
    <property type="match status" value="1"/>
</dbReference>
<comment type="subunit">
    <text evidence="1">Binds to the N-terminal domain of the chaperone ClpA.</text>
</comment>
<dbReference type="GO" id="GO:0006508">
    <property type="term" value="P:proteolysis"/>
    <property type="evidence" value="ECO:0007669"/>
    <property type="project" value="UniProtKB-UniRule"/>
</dbReference>
<comment type="similarity">
    <text evidence="1">Belongs to the ClpS family.</text>
</comment>
<proteinExistence type="inferred from homology"/>
<dbReference type="AlphaFoldDB" id="A0A239F5W7"/>